<proteinExistence type="predicted"/>
<evidence type="ECO:0000313" key="2">
    <source>
        <dbReference type="EMBL" id="CAD8131825.1"/>
    </source>
</evidence>
<dbReference type="OrthoDB" id="305190at2759"/>
<organism evidence="2 3">
    <name type="scientific">Paramecium octaurelia</name>
    <dbReference type="NCBI Taxonomy" id="43137"/>
    <lineage>
        <taxon>Eukaryota</taxon>
        <taxon>Sar</taxon>
        <taxon>Alveolata</taxon>
        <taxon>Ciliophora</taxon>
        <taxon>Intramacronucleata</taxon>
        <taxon>Oligohymenophorea</taxon>
        <taxon>Peniculida</taxon>
        <taxon>Parameciidae</taxon>
        <taxon>Paramecium</taxon>
    </lineage>
</organism>
<feature type="coiled-coil region" evidence="1">
    <location>
        <begin position="254"/>
        <end position="314"/>
    </location>
</feature>
<keyword evidence="1" id="KW-0175">Coiled coil</keyword>
<accession>A0A8S1RXU5</accession>
<name>A0A8S1RXU5_PAROT</name>
<dbReference type="AlphaFoldDB" id="A0A8S1RXU5"/>
<dbReference type="OMA" id="MAETHST"/>
<evidence type="ECO:0000313" key="3">
    <source>
        <dbReference type="Proteomes" id="UP000683925"/>
    </source>
</evidence>
<gene>
    <name evidence="2" type="ORF">POCTA_138.1.T0030123</name>
</gene>
<reference evidence="2" key="1">
    <citation type="submission" date="2021-01" db="EMBL/GenBank/DDBJ databases">
        <authorList>
            <consortium name="Genoscope - CEA"/>
            <person name="William W."/>
        </authorList>
    </citation>
    <scope>NUCLEOTIDE SEQUENCE</scope>
</reference>
<dbReference type="Proteomes" id="UP000683925">
    <property type="component" value="Unassembled WGS sequence"/>
</dbReference>
<evidence type="ECO:0000256" key="1">
    <source>
        <dbReference type="SAM" id="Coils"/>
    </source>
</evidence>
<protein>
    <submittedName>
        <fullName evidence="2">Uncharacterized protein</fullName>
    </submittedName>
</protein>
<sequence length="660" mass="77946">MQNFEDETFVRQLMSDISRPIADKLENIQKEFESIKLSIHQHSRMIDILSDKSDQLSFDIKLNNDIIEHLRKNIKEDQQKVFEIENHFNLDFNNTRLEQGVITQEQHNLKKEIKILGDVQQSLTERVEIYNNYLSQKLYQQEFAISNVDTSNSKVIKEITNLNLKNQEELQTQKILTQDILAKIQKNSQELNKTICSQQWMQDMIVELRQKSQFYLTIDQVDLQQQQQTPLINLPTVISQSCQISNQVDQQDFSEIIAEKLKKLKNQIDTEMQQQKELNSIQIEELKKALNTFKQDFLRRLQQIQSNLKDTNDKLSISIGEVQDQKLSFKQQINQINELIQKQFSKISQDIQTIQTNITGLDLRMAETHSTVIHVQDKQKETQVHQAPQEQFNNQNDIISLLPIKQESQFYDSFQFNNTVTQKFIKTDQTIQFQPSQLNSAKKQRETQLFEPKQTQAIIENSDNQNNLIIPQRKVQNEIVKLKSDFFNQQQYNQNQMNKLLKQKSITDQELQDIDKQLKQFNSYFGVIFSLILHNELIGTDYQAKIVGNGFKFEFLPFQQDEKTMILYQSNRISKVDLLMKTIICTHSIITKQKQNNFQFQQEKSKQNTEISRELQTMYVNKKNRFIDDKYQTERLNLSLETPAKQKVTKVLVKYKKLLD</sequence>
<comment type="caution">
    <text evidence="2">The sequence shown here is derived from an EMBL/GenBank/DDBJ whole genome shotgun (WGS) entry which is preliminary data.</text>
</comment>
<dbReference type="EMBL" id="CAJJDP010000001">
    <property type="protein sequence ID" value="CAD8131825.1"/>
    <property type="molecule type" value="Genomic_DNA"/>
</dbReference>
<keyword evidence="3" id="KW-1185">Reference proteome</keyword>